<feature type="domain" description="EAL" evidence="2">
    <location>
        <begin position="552"/>
        <end position="806"/>
    </location>
</feature>
<name>A0ABX1R3P0_9ALTE</name>
<proteinExistence type="predicted"/>
<gene>
    <name evidence="4" type="ORF">HCJ96_07295</name>
</gene>
<organism evidence="4 5">
    <name type="scientific">Alteromonas ponticola</name>
    <dbReference type="NCBI Taxonomy" id="2720613"/>
    <lineage>
        <taxon>Bacteria</taxon>
        <taxon>Pseudomonadati</taxon>
        <taxon>Pseudomonadota</taxon>
        <taxon>Gammaproteobacteria</taxon>
        <taxon>Alteromonadales</taxon>
        <taxon>Alteromonadaceae</taxon>
        <taxon>Alteromonas/Salinimonas group</taxon>
        <taxon>Alteromonas</taxon>
    </lineage>
</organism>
<dbReference type="Gene3D" id="3.20.20.450">
    <property type="entry name" value="EAL domain"/>
    <property type="match status" value="1"/>
</dbReference>
<dbReference type="EMBL" id="JAATNW010000004">
    <property type="protein sequence ID" value="NMH59815.1"/>
    <property type="molecule type" value="Genomic_DNA"/>
</dbReference>
<dbReference type="SMART" id="SM00267">
    <property type="entry name" value="GGDEF"/>
    <property type="match status" value="1"/>
</dbReference>
<dbReference type="SUPFAM" id="SSF141868">
    <property type="entry name" value="EAL domain-like"/>
    <property type="match status" value="1"/>
</dbReference>
<evidence type="ECO:0000259" key="3">
    <source>
        <dbReference type="PROSITE" id="PS50887"/>
    </source>
</evidence>
<dbReference type="Pfam" id="PF00990">
    <property type="entry name" value="GGDEF"/>
    <property type="match status" value="1"/>
</dbReference>
<evidence type="ECO:0000256" key="1">
    <source>
        <dbReference type="SAM" id="Phobius"/>
    </source>
</evidence>
<dbReference type="InterPro" id="IPR035919">
    <property type="entry name" value="EAL_sf"/>
</dbReference>
<evidence type="ECO:0000259" key="2">
    <source>
        <dbReference type="PROSITE" id="PS50883"/>
    </source>
</evidence>
<evidence type="ECO:0000313" key="5">
    <source>
        <dbReference type="Proteomes" id="UP000709336"/>
    </source>
</evidence>
<evidence type="ECO:0000313" key="4">
    <source>
        <dbReference type="EMBL" id="NMH59815.1"/>
    </source>
</evidence>
<dbReference type="InterPro" id="IPR029787">
    <property type="entry name" value="Nucleotide_cyclase"/>
</dbReference>
<keyword evidence="5" id="KW-1185">Reference proteome</keyword>
<keyword evidence="1" id="KW-0812">Transmembrane</keyword>
<dbReference type="Pfam" id="PF00563">
    <property type="entry name" value="EAL"/>
    <property type="match status" value="1"/>
</dbReference>
<dbReference type="InterPro" id="IPR043128">
    <property type="entry name" value="Rev_trsase/Diguanyl_cyclase"/>
</dbReference>
<feature type="transmembrane region" description="Helical" evidence="1">
    <location>
        <begin position="284"/>
        <end position="304"/>
    </location>
</feature>
<feature type="domain" description="GGDEF" evidence="3">
    <location>
        <begin position="410"/>
        <end position="543"/>
    </location>
</feature>
<sequence length="822" mass="93054">MRFSVSLTTKMMTIMLVMIFTVTLAISSLLIVQSNSSLAQRQLEQQLVNTQKFSLYKRLFMQNVLLWVESVSSLADSDRADINQLSRMIDTAREPLNMTLHVDDAWLYNNKNVLLYGNSGNLPVPVFQKIAQVKQQLEPILLTECVNECHSYILVPIMTAQREVAVFILSSKMTWLLALLNDSGSLDGHGIIKQINSQTNNPELKLVGPTSSRNKILLTQVLQLLPAETEVYDLVAKGARVALNERDYLVNVIPLNEFATDGHYVLFVKDISVAMQTNRNYQRVVVGSAVAIFIIFFALMYLFFNNYRRKLLDLSFRLPLLAQHRYQDFYLQSEKAHVWKHGSFPDELDVLESVTRDLAEQLEEIDSKMALNTAQLERMAMFDNLTGLPNRNMLTFQIEQHLAASARNGNSVALMFLDLDDFKKVNDSYGHDVGDRLLKAAAQRIVKPIRETDIASRFGGDEFVVLLDNLTDREQVNVVAEKLLKVFAEPLQVDDLQFYISVSIGIAIARQAEISSIELLRHADIAMYEAKGDHGASFRVYDSSMNLRVMQKVEMESEARIALREDQFSLALQPQVDLKTRKLVGFEALIRWQHPTKGLIMPGQFIPLLENTAFMLELDYWVIAHGARLLSELNGNGFQDLKFAINLSSAQFTDPSLPHFLQQQIQLNKIDPACICLELTETALVSDLKRATKIMKSIRDLGCKIAIDDFGTGYSSLSYLKALPTDYVKIDRSFVAGMLDHKDDQNIIFSIISMVRNMGLEVIAEGIEEAAQYEMLSQFNCHQGQGYLIGKPIPEANLWNQLKENVDNKIWTRPLPVLNGKP</sequence>
<dbReference type="Proteomes" id="UP000709336">
    <property type="component" value="Unassembled WGS sequence"/>
</dbReference>
<reference evidence="4 5" key="1">
    <citation type="submission" date="2020-03" db="EMBL/GenBank/DDBJ databases">
        <title>Alteromonas ponticola sp. nov., isolated from seawater.</title>
        <authorList>
            <person name="Yoon J.-H."/>
            <person name="Kim Y.-O."/>
        </authorList>
    </citation>
    <scope>NUCLEOTIDE SEQUENCE [LARGE SCALE GENOMIC DNA]</scope>
    <source>
        <strain evidence="4 5">MYP5</strain>
    </source>
</reference>
<dbReference type="PANTHER" id="PTHR44757">
    <property type="entry name" value="DIGUANYLATE CYCLASE DGCP"/>
    <property type="match status" value="1"/>
</dbReference>
<dbReference type="InterPro" id="IPR001633">
    <property type="entry name" value="EAL_dom"/>
</dbReference>
<dbReference type="Gene3D" id="3.30.70.270">
    <property type="match status" value="1"/>
</dbReference>
<dbReference type="InterPro" id="IPR000160">
    <property type="entry name" value="GGDEF_dom"/>
</dbReference>
<accession>A0ABX1R3P0</accession>
<dbReference type="InterPro" id="IPR052155">
    <property type="entry name" value="Biofilm_reg_signaling"/>
</dbReference>
<dbReference type="SUPFAM" id="SSF55073">
    <property type="entry name" value="Nucleotide cyclase"/>
    <property type="match status" value="1"/>
</dbReference>
<dbReference type="PROSITE" id="PS50883">
    <property type="entry name" value="EAL"/>
    <property type="match status" value="1"/>
</dbReference>
<dbReference type="PROSITE" id="PS50887">
    <property type="entry name" value="GGDEF"/>
    <property type="match status" value="1"/>
</dbReference>
<dbReference type="NCBIfam" id="TIGR00254">
    <property type="entry name" value="GGDEF"/>
    <property type="match status" value="1"/>
</dbReference>
<keyword evidence="1" id="KW-0472">Membrane</keyword>
<protein>
    <submittedName>
        <fullName evidence="4">EAL domain-containing protein</fullName>
    </submittedName>
</protein>
<dbReference type="CDD" id="cd01948">
    <property type="entry name" value="EAL"/>
    <property type="match status" value="1"/>
</dbReference>
<keyword evidence="1" id="KW-1133">Transmembrane helix</keyword>
<comment type="caution">
    <text evidence="4">The sequence shown here is derived from an EMBL/GenBank/DDBJ whole genome shotgun (WGS) entry which is preliminary data.</text>
</comment>
<dbReference type="RefSeq" id="WP_169210392.1">
    <property type="nucleotide sequence ID" value="NZ_JAATNW010000004.1"/>
</dbReference>
<dbReference type="CDD" id="cd01949">
    <property type="entry name" value="GGDEF"/>
    <property type="match status" value="1"/>
</dbReference>
<dbReference type="SMART" id="SM00052">
    <property type="entry name" value="EAL"/>
    <property type="match status" value="1"/>
</dbReference>
<dbReference type="PANTHER" id="PTHR44757:SF2">
    <property type="entry name" value="BIOFILM ARCHITECTURE MAINTENANCE PROTEIN MBAA"/>
    <property type="match status" value="1"/>
</dbReference>